<gene>
    <name evidence="4" type="ORF">E0W69_020070</name>
</gene>
<evidence type="ECO:0000256" key="1">
    <source>
        <dbReference type="ARBA" id="ARBA00004370"/>
    </source>
</evidence>
<keyword evidence="2" id="KW-0472">Membrane</keyword>
<accession>A0A5P2G5N2</accession>
<evidence type="ECO:0000313" key="5">
    <source>
        <dbReference type="Proteomes" id="UP000292424"/>
    </source>
</evidence>
<sequence length="371" mass="42549">MLIIFSKVRAQDSTKHGTLYKMFIASNPVDSVQDLSKIFVVPVFGHTPEGGYEFGGAGFKNFYLSDNKNYRASYITTKLSATTKKAVNFIMYGELWNHQNKDLLTFDIRRQDYPFYYYGIGNNTSVNNKVQLNEKLSHVNVEIAHAIIPHYYVGANILLEEQLFYSRDSSNFSHFHIPTNQHVGRYLSLGVTQTYDNRDNIQYTTKGIYAYVRGSVMPGIRAFKNYFGAQYNVNFKAFLPIHPKLVVGYNFVYNQFTSKNVPFYLLPQLGNDEIMRGYYEGRFRGKQLSAQQLELRYRFIPRIAVTSFASVGETTANIWTRGNLRSSYGGGVRYFFDVKQGSTVRLDYAITQKVNGEKRSTGIYILLGEAF</sequence>
<dbReference type="InterPro" id="IPR000184">
    <property type="entry name" value="Bac_surfAg_D15"/>
</dbReference>
<feature type="domain" description="Bacterial surface antigen (D15)" evidence="3">
    <location>
        <begin position="123"/>
        <end position="371"/>
    </location>
</feature>
<dbReference type="AlphaFoldDB" id="A0A5P2G5N2"/>
<dbReference type="Gene3D" id="2.40.160.50">
    <property type="entry name" value="membrane protein fhac: a member of the omp85/tpsb transporter family"/>
    <property type="match status" value="1"/>
</dbReference>
<proteinExistence type="predicted"/>
<dbReference type="OrthoDB" id="9771071at2"/>
<dbReference type="GO" id="GO:0019867">
    <property type="term" value="C:outer membrane"/>
    <property type="evidence" value="ECO:0007669"/>
    <property type="project" value="InterPro"/>
</dbReference>
<dbReference type="EMBL" id="CP044016">
    <property type="protein sequence ID" value="QES90845.1"/>
    <property type="molecule type" value="Genomic_DNA"/>
</dbReference>
<dbReference type="RefSeq" id="WP_131331828.1">
    <property type="nucleotide sequence ID" value="NZ_CP044016.1"/>
</dbReference>
<evidence type="ECO:0000256" key="2">
    <source>
        <dbReference type="ARBA" id="ARBA00023136"/>
    </source>
</evidence>
<dbReference type="Pfam" id="PF01103">
    <property type="entry name" value="Omp85"/>
    <property type="match status" value="1"/>
</dbReference>
<protein>
    <submittedName>
        <fullName evidence="4">BamA/TamA family outer membrane protein</fullName>
    </submittedName>
</protein>
<organism evidence="4 5">
    <name type="scientific">Rhizosphaericola mali</name>
    <dbReference type="NCBI Taxonomy" id="2545455"/>
    <lineage>
        <taxon>Bacteria</taxon>
        <taxon>Pseudomonadati</taxon>
        <taxon>Bacteroidota</taxon>
        <taxon>Chitinophagia</taxon>
        <taxon>Chitinophagales</taxon>
        <taxon>Chitinophagaceae</taxon>
        <taxon>Rhizosphaericola</taxon>
    </lineage>
</organism>
<dbReference type="Proteomes" id="UP000292424">
    <property type="component" value="Chromosome"/>
</dbReference>
<reference evidence="4 5" key="1">
    <citation type="submission" date="2019-09" db="EMBL/GenBank/DDBJ databases">
        <title>Complete genome sequence of Arachidicoccus sp. B3-10 isolated from apple orchard soil.</title>
        <authorList>
            <person name="Kim H.S."/>
            <person name="Han K.-I."/>
            <person name="Suh M.K."/>
            <person name="Lee K.C."/>
            <person name="Eom M.K."/>
            <person name="Kim J.-S."/>
            <person name="Kang S.W."/>
            <person name="Sin Y."/>
            <person name="Lee J.-S."/>
        </authorList>
    </citation>
    <scope>NUCLEOTIDE SEQUENCE [LARGE SCALE GENOMIC DNA]</scope>
    <source>
        <strain evidence="4 5">B3-10</strain>
    </source>
</reference>
<keyword evidence="5" id="KW-1185">Reference proteome</keyword>
<comment type="subcellular location">
    <subcellularLocation>
        <location evidence="1">Membrane</location>
    </subcellularLocation>
</comment>
<evidence type="ECO:0000259" key="3">
    <source>
        <dbReference type="Pfam" id="PF01103"/>
    </source>
</evidence>
<dbReference type="KEGG" id="arac:E0W69_020070"/>
<evidence type="ECO:0000313" key="4">
    <source>
        <dbReference type="EMBL" id="QES90845.1"/>
    </source>
</evidence>
<name>A0A5P2G5N2_9BACT</name>